<dbReference type="GO" id="GO:0006355">
    <property type="term" value="P:regulation of DNA-templated transcription"/>
    <property type="evidence" value="ECO:0007669"/>
    <property type="project" value="InterPro"/>
</dbReference>
<name>A0A158GGV5_CABCO</name>
<evidence type="ECO:0000313" key="7">
    <source>
        <dbReference type="Proteomes" id="UP000054740"/>
    </source>
</evidence>
<gene>
    <name evidence="6" type="ORF">AWB70_01972</name>
</gene>
<dbReference type="AlphaFoldDB" id="A0A158GGV5"/>
<dbReference type="InterPro" id="IPR058245">
    <property type="entry name" value="NreC/VraR/RcsB-like_REC"/>
</dbReference>
<evidence type="ECO:0000256" key="2">
    <source>
        <dbReference type="ARBA" id="ARBA00023125"/>
    </source>
</evidence>
<dbReference type="InterPro" id="IPR036388">
    <property type="entry name" value="WH-like_DNA-bd_sf"/>
</dbReference>
<dbReference type="GO" id="GO:0003677">
    <property type="term" value="F:DNA binding"/>
    <property type="evidence" value="ECO:0007669"/>
    <property type="project" value="UniProtKB-KW"/>
</dbReference>
<dbReference type="InterPro" id="IPR011006">
    <property type="entry name" value="CheY-like_superfamily"/>
</dbReference>
<dbReference type="Gene3D" id="3.40.50.2300">
    <property type="match status" value="1"/>
</dbReference>
<dbReference type="InterPro" id="IPR039420">
    <property type="entry name" value="WalR-like"/>
</dbReference>
<keyword evidence="1 3" id="KW-0597">Phosphoprotein</keyword>
<dbReference type="Pfam" id="PF00072">
    <property type="entry name" value="Response_reg"/>
    <property type="match status" value="1"/>
</dbReference>
<feature type="domain" description="HTH luxR-type" evidence="4">
    <location>
        <begin position="146"/>
        <end position="211"/>
    </location>
</feature>
<reference evidence="7" key="1">
    <citation type="submission" date="2016-01" db="EMBL/GenBank/DDBJ databases">
        <authorList>
            <person name="Peeters C."/>
        </authorList>
    </citation>
    <scope>NUCLEOTIDE SEQUENCE [LARGE SCALE GENOMIC DNA]</scope>
</reference>
<evidence type="ECO:0000256" key="3">
    <source>
        <dbReference type="PROSITE-ProRule" id="PRU00169"/>
    </source>
</evidence>
<dbReference type="SMART" id="SM00421">
    <property type="entry name" value="HTH_LUXR"/>
    <property type="match status" value="1"/>
</dbReference>
<evidence type="ECO:0000313" key="6">
    <source>
        <dbReference type="EMBL" id="SAL31143.1"/>
    </source>
</evidence>
<dbReference type="PANTHER" id="PTHR43214">
    <property type="entry name" value="TWO-COMPONENT RESPONSE REGULATOR"/>
    <property type="match status" value="1"/>
</dbReference>
<dbReference type="SUPFAM" id="SSF46894">
    <property type="entry name" value="C-terminal effector domain of the bipartite response regulators"/>
    <property type="match status" value="1"/>
</dbReference>
<protein>
    <submittedName>
        <fullName evidence="6">DNA-binding response regulator</fullName>
    </submittedName>
</protein>
<keyword evidence="2 6" id="KW-0238">DNA-binding</keyword>
<dbReference type="GO" id="GO:0000160">
    <property type="term" value="P:phosphorelay signal transduction system"/>
    <property type="evidence" value="ECO:0007669"/>
    <property type="project" value="InterPro"/>
</dbReference>
<dbReference type="CDD" id="cd17535">
    <property type="entry name" value="REC_NarL-like"/>
    <property type="match status" value="1"/>
</dbReference>
<feature type="domain" description="Response regulatory" evidence="5">
    <location>
        <begin position="6"/>
        <end position="124"/>
    </location>
</feature>
<dbReference type="EMBL" id="FCNY02000004">
    <property type="protein sequence ID" value="SAL31143.1"/>
    <property type="molecule type" value="Genomic_DNA"/>
</dbReference>
<evidence type="ECO:0000259" key="5">
    <source>
        <dbReference type="PROSITE" id="PS50110"/>
    </source>
</evidence>
<dbReference type="PROSITE" id="PS50110">
    <property type="entry name" value="RESPONSE_REGULATORY"/>
    <property type="match status" value="1"/>
</dbReference>
<sequence length="246" mass="27052">MTETIRVAIADDHPIVLSGLRKTLESAGFDVLGAETGPSGLLALLENSSCDVVITDYSMPDDGKVDGWCFIATVSSDFPKIPVLVYSEFEDPFLLGTLAQRGIPGIVSKREEMHEVLRAVRILAKGGRYLSPIAHEAVERFGGLPEMRRFTSLTRRQMEIAGLMLCGMTVAETARLLHRRINTVSSQRHEACRRLGFSSESDIYRFAFGHGLSLERSSRDVGSELYEALAPDDLCGWRDTASSRAA</sequence>
<dbReference type="InterPro" id="IPR001789">
    <property type="entry name" value="Sig_transdc_resp-reg_receiver"/>
</dbReference>
<keyword evidence="7" id="KW-1185">Reference proteome</keyword>
<dbReference type="Gene3D" id="1.10.10.10">
    <property type="entry name" value="Winged helix-like DNA-binding domain superfamily/Winged helix DNA-binding domain"/>
    <property type="match status" value="1"/>
</dbReference>
<dbReference type="PANTHER" id="PTHR43214:SF17">
    <property type="entry name" value="TRANSCRIPTIONAL REGULATORY PROTEIN RCSB"/>
    <property type="match status" value="1"/>
</dbReference>
<organism evidence="6 7">
    <name type="scientific">Caballeronia cordobensis</name>
    <name type="common">Burkholderia cordobensis</name>
    <dbReference type="NCBI Taxonomy" id="1353886"/>
    <lineage>
        <taxon>Bacteria</taxon>
        <taxon>Pseudomonadati</taxon>
        <taxon>Pseudomonadota</taxon>
        <taxon>Betaproteobacteria</taxon>
        <taxon>Burkholderiales</taxon>
        <taxon>Burkholderiaceae</taxon>
        <taxon>Caballeronia</taxon>
    </lineage>
</organism>
<proteinExistence type="predicted"/>
<dbReference type="Proteomes" id="UP000054740">
    <property type="component" value="Unassembled WGS sequence"/>
</dbReference>
<feature type="modified residue" description="4-aspartylphosphate" evidence="3">
    <location>
        <position position="56"/>
    </location>
</feature>
<dbReference type="CDD" id="cd06170">
    <property type="entry name" value="LuxR_C_like"/>
    <property type="match status" value="1"/>
</dbReference>
<dbReference type="InterPro" id="IPR016032">
    <property type="entry name" value="Sig_transdc_resp-reg_C-effctor"/>
</dbReference>
<evidence type="ECO:0000256" key="1">
    <source>
        <dbReference type="ARBA" id="ARBA00022553"/>
    </source>
</evidence>
<dbReference type="RefSeq" id="WP_053571882.1">
    <property type="nucleotide sequence ID" value="NZ_FCNY02000004.1"/>
</dbReference>
<dbReference type="InterPro" id="IPR000792">
    <property type="entry name" value="Tscrpt_reg_LuxR_C"/>
</dbReference>
<dbReference type="SMART" id="SM00448">
    <property type="entry name" value="REC"/>
    <property type="match status" value="1"/>
</dbReference>
<dbReference type="PROSITE" id="PS50043">
    <property type="entry name" value="HTH_LUXR_2"/>
    <property type="match status" value="1"/>
</dbReference>
<accession>A0A158GGV5</accession>
<evidence type="ECO:0000259" key="4">
    <source>
        <dbReference type="PROSITE" id="PS50043"/>
    </source>
</evidence>
<dbReference type="SUPFAM" id="SSF52172">
    <property type="entry name" value="CheY-like"/>
    <property type="match status" value="1"/>
</dbReference>